<feature type="transmembrane region" description="Helical" evidence="6">
    <location>
        <begin position="75"/>
        <end position="98"/>
    </location>
</feature>
<evidence type="ECO:0000256" key="5">
    <source>
        <dbReference type="ARBA" id="ARBA00023136"/>
    </source>
</evidence>
<dbReference type="PANTHER" id="PTHR23513">
    <property type="entry name" value="INTEGRAL MEMBRANE EFFLUX PROTEIN-RELATED"/>
    <property type="match status" value="1"/>
</dbReference>
<evidence type="ECO:0000313" key="8">
    <source>
        <dbReference type="Proteomes" id="UP001378546"/>
    </source>
</evidence>
<gene>
    <name evidence="7" type="ORF">SP4011_20340</name>
</gene>
<reference evidence="7 8" key="1">
    <citation type="submission" date="2022-11" db="EMBL/GenBank/DDBJ databases">
        <title>Complete genome sequence of alpha-hemolytic streptococci isolated from Japan.</title>
        <authorList>
            <person name="Morita M."/>
            <person name="Chang B."/>
            <person name="Akeda Y."/>
        </authorList>
    </citation>
    <scope>NUCLEOTIDE SEQUENCE [LARGE SCALE GENOMIC DNA]</scope>
    <source>
        <strain evidence="7 8">SP4011</strain>
    </source>
</reference>
<feature type="transmembrane region" description="Helical" evidence="6">
    <location>
        <begin position="355"/>
        <end position="372"/>
    </location>
</feature>
<dbReference type="Gene3D" id="1.20.1250.20">
    <property type="entry name" value="MFS general substrate transporter like domains"/>
    <property type="match status" value="1"/>
</dbReference>
<feature type="transmembrane region" description="Helical" evidence="6">
    <location>
        <begin position="21"/>
        <end position="40"/>
    </location>
</feature>
<keyword evidence="4 6" id="KW-1133">Transmembrane helix</keyword>
<keyword evidence="5 6" id="KW-0472">Membrane</keyword>
<keyword evidence="2" id="KW-1003">Cell membrane</keyword>
<name>A0ABN6TQ65_9STRE</name>
<feature type="transmembrane region" description="Helical" evidence="6">
    <location>
        <begin position="168"/>
        <end position="187"/>
    </location>
</feature>
<evidence type="ECO:0000256" key="1">
    <source>
        <dbReference type="ARBA" id="ARBA00004651"/>
    </source>
</evidence>
<dbReference type="SUPFAM" id="SSF103473">
    <property type="entry name" value="MFS general substrate transporter"/>
    <property type="match status" value="1"/>
</dbReference>
<dbReference type="EMBL" id="AP026968">
    <property type="protein sequence ID" value="BDT65617.1"/>
    <property type="molecule type" value="Genomic_DNA"/>
</dbReference>
<evidence type="ECO:0000256" key="4">
    <source>
        <dbReference type="ARBA" id="ARBA00022989"/>
    </source>
</evidence>
<dbReference type="RefSeq" id="WP_000603362.1">
    <property type="nucleotide sequence ID" value="NZ_AP026968.1"/>
</dbReference>
<feature type="transmembrane region" description="Helical" evidence="6">
    <location>
        <begin position="104"/>
        <end position="122"/>
    </location>
</feature>
<sequence>MILRKFSQNFINLILGRSSRNIADSFYFIALSIGLVSVYHIEAGQLSLFTLIGFIPNLLAVFYGSFINKIQRDKIWLVIFQILQFIIIVITILCLRYHFRVVYIYVLNFLFALSTNLLNTLQMKIVPETLNNDDMLIKKSIDVQYLASNVLDIISNLTASLLLGLLSYFVVFNLSIPFFVAAIYFMIKIRLPGSKNNTKSVRPEKVDLESNSSFQFLETVSAFRESKFASFIVVTESILSGGTDLLLTLMPLYLLSEGIPIQYLGLVLGAQRFADLIGAILAPRVGIPYKMFFFIDYTVSGLALMLVFITPFPLIKLLLFFLAFILIGISGNMFEKMIYSEYRYDTMGLIYSTNSSLYALFAILFLIIPQFYTDIKILGILINGFTLSIGIYLLVICNFFKKNDTNC</sequence>
<accession>A0ABN6TQ65</accession>
<evidence type="ECO:0000313" key="7">
    <source>
        <dbReference type="EMBL" id="BDT65617.1"/>
    </source>
</evidence>
<organism evidence="7 8">
    <name type="scientific">Streptococcus parapneumoniae</name>
    <dbReference type="NCBI Taxonomy" id="2993430"/>
    <lineage>
        <taxon>Bacteria</taxon>
        <taxon>Bacillati</taxon>
        <taxon>Bacillota</taxon>
        <taxon>Bacilli</taxon>
        <taxon>Lactobacillales</taxon>
        <taxon>Streptococcaceae</taxon>
        <taxon>Streptococcus</taxon>
        <taxon>Streptococcus thalassemiae group</taxon>
    </lineage>
</organism>
<evidence type="ECO:0008006" key="9">
    <source>
        <dbReference type="Google" id="ProtNLM"/>
    </source>
</evidence>
<feature type="transmembrane region" description="Helical" evidence="6">
    <location>
        <begin position="46"/>
        <end position="63"/>
    </location>
</feature>
<dbReference type="Proteomes" id="UP001378546">
    <property type="component" value="Chromosome"/>
</dbReference>
<proteinExistence type="predicted"/>
<evidence type="ECO:0000256" key="2">
    <source>
        <dbReference type="ARBA" id="ARBA00022475"/>
    </source>
</evidence>
<dbReference type="InterPro" id="IPR036259">
    <property type="entry name" value="MFS_trans_sf"/>
</dbReference>
<evidence type="ECO:0000256" key="6">
    <source>
        <dbReference type="SAM" id="Phobius"/>
    </source>
</evidence>
<dbReference type="PANTHER" id="PTHR23513:SF6">
    <property type="entry name" value="MAJOR FACILITATOR SUPERFAMILY ASSOCIATED DOMAIN-CONTAINING PROTEIN"/>
    <property type="match status" value="1"/>
</dbReference>
<evidence type="ECO:0000256" key="3">
    <source>
        <dbReference type="ARBA" id="ARBA00022692"/>
    </source>
</evidence>
<protein>
    <recommendedName>
        <fullName evidence="9">MFS transporter</fullName>
    </recommendedName>
</protein>
<comment type="subcellular location">
    <subcellularLocation>
        <location evidence="1">Cell membrane</location>
        <topology evidence="1">Multi-pass membrane protein</topology>
    </subcellularLocation>
</comment>
<keyword evidence="3 6" id="KW-0812">Transmembrane</keyword>
<feature type="transmembrane region" description="Helical" evidence="6">
    <location>
        <begin position="315"/>
        <end position="334"/>
    </location>
</feature>
<keyword evidence="8" id="KW-1185">Reference proteome</keyword>
<feature type="transmembrane region" description="Helical" evidence="6">
    <location>
        <begin position="289"/>
        <end position="309"/>
    </location>
</feature>
<feature type="transmembrane region" description="Helical" evidence="6">
    <location>
        <begin position="378"/>
        <end position="400"/>
    </location>
</feature>